<comment type="caution">
    <text evidence="8">The sequence shown here is derived from an EMBL/GenBank/DDBJ whole genome shotgun (WGS) entry which is preliminary data.</text>
</comment>
<dbReference type="InterPro" id="IPR044135">
    <property type="entry name" value="Met-tRNA-FMT_C"/>
</dbReference>
<feature type="binding site" evidence="5">
    <location>
        <begin position="105"/>
        <end position="108"/>
    </location>
    <ligand>
        <name>(6S)-5,6,7,8-tetrahydrofolate</name>
        <dbReference type="ChEBI" id="CHEBI:57453"/>
    </ligand>
</feature>
<feature type="domain" description="Formyl transferase C-terminal" evidence="7">
    <location>
        <begin position="199"/>
        <end position="301"/>
    </location>
</feature>
<dbReference type="Pfam" id="PF02911">
    <property type="entry name" value="Formyl_trans_C"/>
    <property type="match status" value="1"/>
</dbReference>
<dbReference type="GO" id="GO:0005829">
    <property type="term" value="C:cytosol"/>
    <property type="evidence" value="ECO:0007669"/>
    <property type="project" value="TreeGrafter"/>
</dbReference>
<keyword evidence="3 5" id="KW-0808">Transferase</keyword>
<evidence type="ECO:0000256" key="1">
    <source>
        <dbReference type="ARBA" id="ARBA00010699"/>
    </source>
</evidence>
<comment type="similarity">
    <text evidence="1 5">Belongs to the Fmt family.</text>
</comment>
<dbReference type="InterPro" id="IPR002376">
    <property type="entry name" value="Formyl_transf_N"/>
</dbReference>
<dbReference type="InterPro" id="IPR005793">
    <property type="entry name" value="Formyl_trans_C"/>
</dbReference>
<dbReference type="CDD" id="cd08704">
    <property type="entry name" value="Met_tRNA_FMT_C"/>
    <property type="match status" value="1"/>
</dbReference>
<evidence type="ECO:0000256" key="2">
    <source>
        <dbReference type="ARBA" id="ARBA00012261"/>
    </source>
</evidence>
<dbReference type="NCBIfam" id="TIGR00460">
    <property type="entry name" value="fmt"/>
    <property type="match status" value="1"/>
</dbReference>
<dbReference type="AlphaFoldDB" id="A0AAE3VG67"/>
<evidence type="ECO:0000256" key="3">
    <source>
        <dbReference type="ARBA" id="ARBA00022679"/>
    </source>
</evidence>
<dbReference type="RefSeq" id="WP_307261238.1">
    <property type="nucleotide sequence ID" value="NZ_JAUSVL010000001.1"/>
</dbReference>
<evidence type="ECO:0000259" key="7">
    <source>
        <dbReference type="Pfam" id="PF02911"/>
    </source>
</evidence>
<dbReference type="HAMAP" id="MF_00182">
    <property type="entry name" value="Formyl_trans"/>
    <property type="match status" value="1"/>
</dbReference>
<evidence type="ECO:0000256" key="5">
    <source>
        <dbReference type="HAMAP-Rule" id="MF_00182"/>
    </source>
</evidence>
<dbReference type="EC" id="2.1.2.9" evidence="2 5"/>
<accession>A0AAE3VG67</accession>
<gene>
    <name evidence="5" type="primary">fmt</name>
    <name evidence="8" type="ORF">J3R75_001892</name>
</gene>
<dbReference type="SUPFAM" id="SSF50486">
    <property type="entry name" value="FMT C-terminal domain-like"/>
    <property type="match status" value="1"/>
</dbReference>
<dbReference type="PANTHER" id="PTHR11138">
    <property type="entry name" value="METHIONYL-TRNA FORMYLTRANSFERASE"/>
    <property type="match status" value="1"/>
</dbReference>
<organism evidence="8 9">
    <name type="scientific">Oligosphaera ethanolica</name>
    <dbReference type="NCBI Taxonomy" id="760260"/>
    <lineage>
        <taxon>Bacteria</taxon>
        <taxon>Pseudomonadati</taxon>
        <taxon>Lentisphaerota</taxon>
        <taxon>Oligosphaeria</taxon>
        <taxon>Oligosphaerales</taxon>
        <taxon>Oligosphaeraceae</taxon>
        <taxon>Oligosphaera</taxon>
    </lineage>
</organism>
<evidence type="ECO:0000259" key="6">
    <source>
        <dbReference type="Pfam" id="PF00551"/>
    </source>
</evidence>
<name>A0AAE3VG67_9BACT</name>
<proteinExistence type="inferred from homology"/>
<evidence type="ECO:0000256" key="4">
    <source>
        <dbReference type="ARBA" id="ARBA00022917"/>
    </source>
</evidence>
<dbReference type="InterPro" id="IPR041711">
    <property type="entry name" value="Met-tRNA-FMT_N"/>
</dbReference>
<dbReference type="Proteomes" id="UP001238163">
    <property type="component" value="Unassembled WGS sequence"/>
</dbReference>
<evidence type="ECO:0000313" key="9">
    <source>
        <dbReference type="Proteomes" id="UP001238163"/>
    </source>
</evidence>
<dbReference type="InterPro" id="IPR011034">
    <property type="entry name" value="Formyl_transferase-like_C_sf"/>
</dbReference>
<comment type="catalytic activity">
    <reaction evidence="5">
        <text>L-methionyl-tRNA(fMet) + (6R)-10-formyltetrahydrofolate = N-formyl-L-methionyl-tRNA(fMet) + (6S)-5,6,7,8-tetrahydrofolate + H(+)</text>
        <dbReference type="Rhea" id="RHEA:24380"/>
        <dbReference type="Rhea" id="RHEA-COMP:9952"/>
        <dbReference type="Rhea" id="RHEA-COMP:9953"/>
        <dbReference type="ChEBI" id="CHEBI:15378"/>
        <dbReference type="ChEBI" id="CHEBI:57453"/>
        <dbReference type="ChEBI" id="CHEBI:78530"/>
        <dbReference type="ChEBI" id="CHEBI:78844"/>
        <dbReference type="ChEBI" id="CHEBI:195366"/>
        <dbReference type="EC" id="2.1.2.9"/>
    </reaction>
</comment>
<reference evidence="8" key="1">
    <citation type="submission" date="2023-07" db="EMBL/GenBank/DDBJ databases">
        <title>Genomic Encyclopedia of Type Strains, Phase IV (KMG-IV): sequencing the most valuable type-strain genomes for metagenomic binning, comparative biology and taxonomic classification.</title>
        <authorList>
            <person name="Goeker M."/>
        </authorList>
    </citation>
    <scope>NUCLEOTIDE SEQUENCE</scope>
    <source>
        <strain evidence="8">DSM 24202</strain>
    </source>
</reference>
<feature type="domain" description="Formyl transferase N-terminal" evidence="6">
    <location>
        <begin position="14"/>
        <end position="169"/>
    </location>
</feature>
<dbReference type="SUPFAM" id="SSF53328">
    <property type="entry name" value="Formyltransferase"/>
    <property type="match status" value="1"/>
</dbReference>
<dbReference type="EMBL" id="JAUSVL010000001">
    <property type="protein sequence ID" value="MDQ0289785.1"/>
    <property type="molecule type" value="Genomic_DNA"/>
</dbReference>
<dbReference type="PANTHER" id="PTHR11138:SF5">
    <property type="entry name" value="METHIONYL-TRNA FORMYLTRANSFERASE, MITOCHONDRIAL"/>
    <property type="match status" value="1"/>
</dbReference>
<dbReference type="CDD" id="cd08646">
    <property type="entry name" value="FMT_core_Met-tRNA-FMT_N"/>
    <property type="match status" value="1"/>
</dbReference>
<evidence type="ECO:0000313" key="8">
    <source>
        <dbReference type="EMBL" id="MDQ0289785.1"/>
    </source>
</evidence>
<dbReference type="GO" id="GO:0004479">
    <property type="term" value="F:methionyl-tRNA formyltransferase activity"/>
    <property type="evidence" value="ECO:0007669"/>
    <property type="project" value="UniProtKB-UniRule"/>
</dbReference>
<keyword evidence="4 5" id="KW-0648">Protein biosynthesis</keyword>
<protein>
    <recommendedName>
        <fullName evidence="2 5">Methionyl-tRNA formyltransferase</fullName>
        <ecNumber evidence="2 5">2.1.2.9</ecNumber>
    </recommendedName>
</protein>
<dbReference type="Gene3D" id="3.40.50.12230">
    <property type="match status" value="1"/>
</dbReference>
<dbReference type="Pfam" id="PF00551">
    <property type="entry name" value="Formyl_trans_N"/>
    <property type="match status" value="1"/>
</dbReference>
<sequence length="317" mass="34465">MASGKLGIPIFDALRTHPKVSLLGVGSQPDRAAGRKQLLLATPVASHAEAQGFKVDRIASVNTPDFLDQLRRLDIELLVVASFGQLLKPELLSIPRVDCLNVHASLLPRFRGASPINMAILRGDDKTGVSFMRMEAGLDTGPVFCQYEMPIPEHENADNLEQRLGQLAADHIGDVIWRIAREGLQPTPQLDAAATYARKIKKHDGAIRWDLPAGQILRMILAYSPWPRVAAVVPAGKGPKRIQITDADVVDGVTPVTRPGTVLAQGRDGLLVACGQNALRIQRLIPEGRAEMKADDFLRGNPIPNGTILEDFFPGEQ</sequence>
<comment type="function">
    <text evidence="5">Attaches a formyl group to the free amino group of methionyl-tRNA(fMet). The formyl group appears to play a dual role in the initiator identity of N-formylmethionyl-tRNA by promoting its recognition by IF2 and preventing the misappropriation of this tRNA by the elongation apparatus.</text>
</comment>
<keyword evidence="9" id="KW-1185">Reference proteome</keyword>
<dbReference type="InterPro" id="IPR005794">
    <property type="entry name" value="Fmt"/>
</dbReference>
<dbReference type="InterPro" id="IPR036477">
    <property type="entry name" value="Formyl_transf_N_sf"/>
</dbReference>